<reference evidence="1" key="2">
    <citation type="journal article" date="2015" name="Fish Shellfish Immunol.">
        <title>Early steps in the European eel (Anguilla anguilla)-Vibrio vulnificus interaction in the gills: Role of the RtxA13 toxin.</title>
        <authorList>
            <person name="Callol A."/>
            <person name="Pajuelo D."/>
            <person name="Ebbesson L."/>
            <person name="Teles M."/>
            <person name="MacKenzie S."/>
            <person name="Amaro C."/>
        </authorList>
    </citation>
    <scope>NUCLEOTIDE SEQUENCE</scope>
</reference>
<dbReference type="EMBL" id="GBXM01083654">
    <property type="protein sequence ID" value="JAH24923.1"/>
    <property type="molecule type" value="Transcribed_RNA"/>
</dbReference>
<sequence>MHPIGGVVWGGEGSVSNAAHVRSTHAFEYVVRAIPSRPEPALQMNGFV</sequence>
<dbReference type="AlphaFoldDB" id="A0A0E9R9B4"/>
<proteinExistence type="predicted"/>
<organism evidence="1">
    <name type="scientific">Anguilla anguilla</name>
    <name type="common">European freshwater eel</name>
    <name type="synonym">Muraena anguilla</name>
    <dbReference type="NCBI Taxonomy" id="7936"/>
    <lineage>
        <taxon>Eukaryota</taxon>
        <taxon>Metazoa</taxon>
        <taxon>Chordata</taxon>
        <taxon>Craniata</taxon>
        <taxon>Vertebrata</taxon>
        <taxon>Euteleostomi</taxon>
        <taxon>Actinopterygii</taxon>
        <taxon>Neopterygii</taxon>
        <taxon>Teleostei</taxon>
        <taxon>Anguilliformes</taxon>
        <taxon>Anguillidae</taxon>
        <taxon>Anguilla</taxon>
    </lineage>
</organism>
<accession>A0A0E9R9B4</accession>
<evidence type="ECO:0000313" key="1">
    <source>
        <dbReference type="EMBL" id="JAH24923.1"/>
    </source>
</evidence>
<protein>
    <submittedName>
        <fullName evidence="1">Uncharacterized protein</fullName>
    </submittedName>
</protein>
<name>A0A0E9R9B4_ANGAN</name>
<reference evidence="1" key="1">
    <citation type="submission" date="2014-11" db="EMBL/GenBank/DDBJ databases">
        <authorList>
            <person name="Amaro Gonzalez C."/>
        </authorList>
    </citation>
    <scope>NUCLEOTIDE SEQUENCE</scope>
</reference>